<comment type="caution">
    <text evidence="3">The sequence shown here is derived from an EMBL/GenBank/DDBJ whole genome shotgun (WGS) entry which is preliminary data.</text>
</comment>
<evidence type="ECO:0000313" key="3">
    <source>
        <dbReference type="EMBL" id="NKG21702.1"/>
    </source>
</evidence>
<organism evidence="3 4">
    <name type="scientific">Paeniglutamicibacter terrestris</name>
    <dbReference type="NCBI Taxonomy" id="2723403"/>
    <lineage>
        <taxon>Bacteria</taxon>
        <taxon>Bacillati</taxon>
        <taxon>Actinomycetota</taxon>
        <taxon>Actinomycetes</taxon>
        <taxon>Micrococcales</taxon>
        <taxon>Micrococcaceae</taxon>
        <taxon>Paeniglutamicibacter</taxon>
    </lineage>
</organism>
<dbReference type="RefSeq" id="WP_168152536.1">
    <property type="nucleotide sequence ID" value="NZ_JAAWVT010000006.1"/>
</dbReference>
<feature type="region of interest" description="Disordered" evidence="1">
    <location>
        <begin position="332"/>
        <end position="366"/>
    </location>
</feature>
<feature type="transmembrane region" description="Helical" evidence="2">
    <location>
        <begin position="250"/>
        <end position="268"/>
    </location>
</feature>
<keyword evidence="2" id="KW-0472">Membrane</keyword>
<feature type="compositionally biased region" description="Basic residues" evidence="1">
    <location>
        <begin position="340"/>
        <end position="352"/>
    </location>
</feature>
<reference evidence="3 4" key="1">
    <citation type="submission" date="2020-04" db="EMBL/GenBank/DDBJ databases">
        <title>Paeniglutamicibacter sp. ANT13_2, a novel actinomycete isolated from sediment in Antarctica.</title>
        <authorList>
            <person name="Sakdapetsiri C."/>
            <person name="Pinyakong O."/>
        </authorList>
    </citation>
    <scope>NUCLEOTIDE SEQUENCE [LARGE SCALE GENOMIC DNA]</scope>
    <source>
        <strain evidence="3 4">ANT13_2</strain>
    </source>
</reference>
<evidence type="ECO:0000256" key="2">
    <source>
        <dbReference type="SAM" id="Phobius"/>
    </source>
</evidence>
<keyword evidence="2" id="KW-0812">Transmembrane</keyword>
<dbReference type="Proteomes" id="UP000746595">
    <property type="component" value="Unassembled WGS sequence"/>
</dbReference>
<name>A0ABX1G621_9MICC</name>
<dbReference type="EMBL" id="JAAWVT010000006">
    <property type="protein sequence ID" value="NKG21702.1"/>
    <property type="molecule type" value="Genomic_DNA"/>
</dbReference>
<evidence type="ECO:0000256" key="1">
    <source>
        <dbReference type="SAM" id="MobiDB-lite"/>
    </source>
</evidence>
<gene>
    <name evidence="3" type="ORF">HED64_13425</name>
</gene>
<proteinExistence type="predicted"/>
<evidence type="ECO:0000313" key="4">
    <source>
        <dbReference type="Proteomes" id="UP000746595"/>
    </source>
</evidence>
<keyword evidence="4" id="KW-1185">Reference proteome</keyword>
<sequence>MSLQSPNTGTTLELISGQPDDLRCSALKLISSGVAMDNAATRLEEISEGTTDLKSDAVATVRESAGEVFPDLRKAAIRYEKTGEALKRYAEALDRVQGALQMCTVQGGVDSHASMNALIADIEQAHQTAATKRDQEDTADDAMDDADGFLGIGEGTDEQKAAAKSDLTDAKAAREEADEELAELWGKFDGRVTYWEDAYDEAVSGIEEAFDAAGNDDKKWYDSLNDILSIAAIVLGALAIILASTVLGPILGIIAVVVGVIALAIEIYKMTQGEGDWTSLGLAIIGLVPFGRVLGKSISGLGQVFKGGFKAARSRGAGQAFKAFTKSRASTGRGVVRSSLKGKPKRPVKTKIRGNSETRSNIRRNNRKLEREYQQAKLQHGNEYLSRFNRSFEENPLKFINYVNDGGSAKHRALADYILEHSDDLDPRAVDWAMGTKFAGRLEDSGTFVQSFGLGIYENERQK</sequence>
<accession>A0ABX1G621</accession>
<protein>
    <submittedName>
        <fullName evidence="3">DUF308 domain-containing protein</fullName>
    </submittedName>
</protein>
<keyword evidence="2" id="KW-1133">Transmembrane helix</keyword>